<organism evidence="1">
    <name type="scientific">Anopheles aquasalis</name>
    <name type="common">Malaria mosquito</name>
    <dbReference type="NCBI Taxonomy" id="42839"/>
    <lineage>
        <taxon>Eukaryota</taxon>
        <taxon>Metazoa</taxon>
        <taxon>Ecdysozoa</taxon>
        <taxon>Arthropoda</taxon>
        <taxon>Hexapoda</taxon>
        <taxon>Insecta</taxon>
        <taxon>Pterygota</taxon>
        <taxon>Neoptera</taxon>
        <taxon>Endopterygota</taxon>
        <taxon>Diptera</taxon>
        <taxon>Nematocera</taxon>
        <taxon>Culicoidea</taxon>
        <taxon>Culicidae</taxon>
        <taxon>Anophelinae</taxon>
        <taxon>Anopheles</taxon>
    </lineage>
</organism>
<protein>
    <submittedName>
        <fullName evidence="1">Uncharacterized protein</fullName>
    </submittedName>
</protein>
<evidence type="ECO:0000313" key="1">
    <source>
        <dbReference type="EMBL" id="JAA98951.1"/>
    </source>
</evidence>
<dbReference type="EMBL" id="GAMD01002639">
    <property type="protein sequence ID" value="JAA98951.1"/>
    <property type="molecule type" value="mRNA"/>
</dbReference>
<reference evidence="1" key="1">
    <citation type="submission" date="2013-07" db="EMBL/GenBank/DDBJ databases">
        <title>Transcriptome sequencing and developmental regulation of gene expression in Anopheles aquasalis.</title>
        <authorList>
            <consortium name="Brazilian Malaria Network (MCT/CNPq/MS/SCTIE/DECIT/PRONEX 555648/2009-5) and Research Network on Bioactive Molecules from Arthropod Vectors (NAP-MOBIARVE"/>
            <consortium name="University of Sao Paulo)"/>
            <person name="Marinotti O."/>
            <person name="Ribeiro J.M.C."/>
            <person name="Costa-da-Silva A.L."/>
            <person name="Silva M.C.P."/>
            <person name="Lopes A.R."/>
            <person name="Barros M.S."/>
            <person name="Sa-Nunes A."/>
            <person name="Konjin B.B."/>
            <person name="Carvalho E."/>
            <person name="Suesdek L."/>
            <person name="Silva-Neto M.A.C."/>
            <person name="Capurro M.L."/>
        </authorList>
    </citation>
    <scope>NUCLEOTIDE SEQUENCE</scope>
    <source>
        <tissue evidence="1">Whole body</tissue>
    </source>
</reference>
<sequence length="99" mass="11597">MPVLACSSEKWMRRTEGGHNTWIVDRGTSPWYHRGICAHQRVGTIGRQDRNVNRCRMVSHAEAAILRFVLWVVETHDARDGARYHTERVLEHYIIHHTP</sequence>
<dbReference type="AlphaFoldDB" id="T1DQB0"/>
<name>T1DQB0_ANOAQ</name>
<accession>T1DQB0</accession>
<proteinExistence type="evidence at transcript level"/>